<evidence type="ECO:0000259" key="4">
    <source>
        <dbReference type="PROSITE" id="PS51898"/>
    </source>
</evidence>
<dbReference type="Gene3D" id="1.10.150.130">
    <property type="match status" value="1"/>
</dbReference>
<organism evidence="6 7">
    <name type="scientific">Methanoculleus frigidifontis</name>
    <dbReference type="NCBI Taxonomy" id="2584085"/>
    <lineage>
        <taxon>Archaea</taxon>
        <taxon>Methanobacteriati</taxon>
        <taxon>Methanobacteriota</taxon>
        <taxon>Stenosarchaea group</taxon>
        <taxon>Methanomicrobia</taxon>
        <taxon>Methanomicrobiales</taxon>
        <taxon>Methanomicrobiaceae</taxon>
        <taxon>Methanoculleus</taxon>
    </lineage>
</organism>
<dbReference type="Proteomes" id="UP001168338">
    <property type="component" value="Unassembled WGS sequence"/>
</dbReference>
<dbReference type="InterPro" id="IPR002104">
    <property type="entry name" value="Integrase_catalytic"/>
</dbReference>
<gene>
    <name evidence="6" type="ORF">FGU65_01650</name>
</gene>
<name>A0ABT8M6U7_9EURY</name>
<evidence type="ECO:0000256" key="1">
    <source>
        <dbReference type="ARBA" id="ARBA00023125"/>
    </source>
</evidence>
<feature type="domain" description="Tyr recombinase" evidence="4">
    <location>
        <begin position="119"/>
        <end position="301"/>
    </location>
</feature>
<dbReference type="PROSITE" id="PS51900">
    <property type="entry name" value="CB"/>
    <property type="match status" value="1"/>
</dbReference>
<keyword evidence="2" id="KW-0233">DNA recombination</keyword>
<keyword evidence="7" id="KW-1185">Reference proteome</keyword>
<dbReference type="PANTHER" id="PTHR30349:SF87">
    <property type="entry name" value="TRANSPOSASE A"/>
    <property type="match status" value="1"/>
</dbReference>
<dbReference type="PANTHER" id="PTHR30349">
    <property type="entry name" value="PHAGE INTEGRASE-RELATED"/>
    <property type="match status" value="1"/>
</dbReference>
<dbReference type="InterPro" id="IPR044068">
    <property type="entry name" value="CB"/>
</dbReference>
<dbReference type="InterPro" id="IPR013762">
    <property type="entry name" value="Integrase-like_cat_sf"/>
</dbReference>
<dbReference type="RefSeq" id="WP_301662658.1">
    <property type="nucleotide sequence ID" value="NZ_VCYH01000001.1"/>
</dbReference>
<sequence length="389" mass="43959">MQKPRFDSSTIPVLDPPENTEILKKYVRHCELRRVAPTTITNKVRRLAPFLKWAGVKADEVPAEAIEDYFLDRMDRLSSATIDGDVIEFRVFYKWLIGTDRAKELLKNIKKSRKKRDLPVEQLLTREDIQALIACAERQRDRALIALLWDSGARITGVLDLNVGHISFDRYGGVCIVEDKTGKRKLRLISSVPDLQTWLDQHPFGTDAQAPLFVTSRSFTGGKPRRLAGRTVNNLLSRLGKQAGIQKPTNPHAIRHARLTDLAREGLSEMELRIVAGWSKSSNMPEVYVHLSGADVEKKILKAEGVIVEEEEKRPTAMQAIKCPRCKELNAAGSRRCKSCSLILDPKLAVEVDEKSQYIPEVLAVMMKKPNFHQIFEEAMLEVSLQGKD</sequence>
<evidence type="ECO:0000256" key="2">
    <source>
        <dbReference type="ARBA" id="ARBA00023172"/>
    </source>
</evidence>
<dbReference type="CDD" id="cd00397">
    <property type="entry name" value="DNA_BRE_C"/>
    <property type="match status" value="1"/>
</dbReference>
<proteinExistence type="predicted"/>
<dbReference type="InterPro" id="IPR011010">
    <property type="entry name" value="DNA_brk_join_enz"/>
</dbReference>
<accession>A0ABT8M6U7</accession>
<dbReference type="SUPFAM" id="SSF56349">
    <property type="entry name" value="DNA breaking-rejoining enzymes"/>
    <property type="match status" value="1"/>
</dbReference>
<dbReference type="InterPro" id="IPR010998">
    <property type="entry name" value="Integrase_recombinase_N"/>
</dbReference>
<dbReference type="Gene3D" id="1.10.443.10">
    <property type="entry name" value="Intergrase catalytic core"/>
    <property type="match status" value="1"/>
</dbReference>
<dbReference type="PROSITE" id="PS51898">
    <property type="entry name" value="TYR_RECOMBINASE"/>
    <property type="match status" value="1"/>
</dbReference>
<keyword evidence="1 3" id="KW-0238">DNA-binding</keyword>
<dbReference type="EMBL" id="VCYH01000001">
    <property type="protein sequence ID" value="MDN7023614.1"/>
    <property type="molecule type" value="Genomic_DNA"/>
</dbReference>
<evidence type="ECO:0000259" key="5">
    <source>
        <dbReference type="PROSITE" id="PS51900"/>
    </source>
</evidence>
<dbReference type="Pfam" id="PF00589">
    <property type="entry name" value="Phage_integrase"/>
    <property type="match status" value="1"/>
</dbReference>
<evidence type="ECO:0000313" key="7">
    <source>
        <dbReference type="Proteomes" id="UP001168338"/>
    </source>
</evidence>
<evidence type="ECO:0000313" key="6">
    <source>
        <dbReference type="EMBL" id="MDN7023614.1"/>
    </source>
</evidence>
<feature type="domain" description="Core-binding (CB)" evidence="5">
    <location>
        <begin position="17"/>
        <end position="97"/>
    </location>
</feature>
<dbReference type="InterPro" id="IPR050090">
    <property type="entry name" value="Tyrosine_recombinase_XerCD"/>
</dbReference>
<comment type="caution">
    <text evidence="6">The sequence shown here is derived from an EMBL/GenBank/DDBJ whole genome shotgun (WGS) entry which is preliminary data.</text>
</comment>
<protein>
    <submittedName>
        <fullName evidence="6">Integrase</fullName>
    </submittedName>
</protein>
<reference evidence="6" key="1">
    <citation type="submission" date="2019-05" db="EMBL/GenBank/DDBJ databases">
        <title>Methanoculleus sp. FWC-SCC1, a methanogenic archaeon isolated from deep marine cold seep.</title>
        <authorList>
            <person name="Chen Y.-W."/>
            <person name="Chen S.-C."/>
            <person name="Teng N.-H."/>
            <person name="Lai M.-C."/>
        </authorList>
    </citation>
    <scope>NUCLEOTIDE SEQUENCE</scope>
    <source>
        <strain evidence="6">FWC-SCC1</strain>
    </source>
</reference>
<evidence type="ECO:0000256" key="3">
    <source>
        <dbReference type="PROSITE-ProRule" id="PRU01248"/>
    </source>
</evidence>